<evidence type="ECO:0000256" key="15">
    <source>
        <dbReference type="ARBA" id="ARBA00040883"/>
    </source>
</evidence>
<dbReference type="SUPFAM" id="SSF53067">
    <property type="entry name" value="Actin-like ATPase domain"/>
    <property type="match status" value="2"/>
</dbReference>
<dbReference type="PANTHER" id="PTHR34265">
    <property type="entry name" value="TYPE III PANTOTHENATE KINASE"/>
    <property type="match status" value="1"/>
</dbReference>
<comment type="catalytic activity">
    <reaction evidence="1 16">
        <text>(R)-pantothenate + ATP = (R)-4'-phosphopantothenate + ADP + H(+)</text>
        <dbReference type="Rhea" id="RHEA:16373"/>
        <dbReference type="ChEBI" id="CHEBI:10986"/>
        <dbReference type="ChEBI" id="CHEBI:15378"/>
        <dbReference type="ChEBI" id="CHEBI:29032"/>
        <dbReference type="ChEBI" id="CHEBI:30616"/>
        <dbReference type="ChEBI" id="CHEBI:456216"/>
        <dbReference type="EC" id="2.7.1.33"/>
    </reaction>
</comment>
<comment type="pathway">
    <text evidence="4 16">Cofactor biosynthesis; coenzyme A biosynthesis; CoA from (R)-pantothenate: step 1/5.</text>
</comment>
<evidence type="ECO:0000256" key="4">
    <source>
        <dbReference type="ARBA" id="ARBA00005225"/>
    </source>
</evidence>
<dbReference type="Gene3D" id="3.30.420.40">
    <property type="match status" value="2"/>
</dbReference>
<keyword evidence="9 16" id="KW-0547">Nucleotide-binding</keyword>
<comment type="function">
    <text evidence="16">Catalyzes the phosphorylation of pantothenate (Pan), the first step in CoA biosynthesis.</text>
</comment>
<dbReference type="HAMAP" id="MF_01274">
    <property type="entry name" value="Pantothen_kinase_3"/>
    <property type="match status" value="1"/>
</dbReference>
<keyword evidence="7 16" id="KW-0963">Cytoplasm</keyword>
<comment type="caution">
    <text evidence="17">The sequence shown here is derived from an EMBL/GenBank/DDBJ whole genome shotgun (WGS) entry which is preliminary data.</text>
</comment>
<evidence type="ECO:0000256" key="11">
    <source>
        <dbReference type="ARBA" id="ARBA00022840"/>
    </source>
</evidence>
<keyword evidence="18" id="KW-1185">Reference proteome</keyword>
<dbReference type="InterPro" id="IPR043129">
    <property type="entry name" value="ATPase_NBD"/>
</dbReference>
<evidence type="ECO:0000256" key="10">
    <source>
        <dbReference type="ARBA" id="ARBA00022777"/>
    </source>
</evidence>
<accession>A0ABP7M4A5</accession>
<dbReference type="CDD" id="cd24015">
    <property type="entry name" value="ASKHA_NBD_PanK-III"/>
    <property type="match status" value="1"/>
</dbReference>
<keyword evidence="8 16" id="KW-0808">Transferase</keyword>
<comment type="similarity">
    <text evidence="14 16">Belongs to the type III pantothenate kinase family.</text>
</comment>
<feature type="binding site" evidence="16">
    <location>
        <position position="175"/>
    </location>
    <ligand>
        <name>substrate</name>
    </ligand>
</feature>
<comment type="cofactor">
    <cofactor evidence="2">
        <name>K(+)</name>
        <dbReference type="ChEBI" id="CHEBI:29103"/>
    </cofactor>
</comment>
<keyword evidence="10 16" id="KW-0418">Kinase</keyword>
<dbReference type="InterPro" id="IPR004619">
    <property type="entry name" value="Type_III_PanK"/>
</dbReference>
<dbReference type="Pfam" id="PF03309">
    <property type="entry name" value="Pan_kinase"/>
    <property type="match status" value="1"/>
</dbReference>
<feature type="binding site" evidence="16">
    <location>
        <begin position="7"/>
        <end position="14"/>
    </location>
    <ligand>
        <name>ATP</name>
        <dbReference type="ChEBI" id="CHEBI:30616"/>
    </ligand>
</feature>
<evidence type="ECO:0000256" key="1">
    <source>
        <dbReference type="ARBA" id="ARBA00001206"/>
    </source>
</evidence>
<organism evidence="17 18">
    <name type="scientific">Luteimonas lutimaris</name>
    <dbReference type="NCBI Taxonomy" id="698645"/>
    <lineage>
        <taxon>Bacteria</taxon>
        <taxon>Pseudomonadati</taxon>
        <taxon>Pseudomonadota</taxon>
        <taxon>Gammaproteobacteria</taxon>
        <taxon>Lysobacterales</taxon>
        <taxon>Lysobacteraceae</taxon>
        <taxon>Luteimonas</taxon>
    </lineage>
</organism>
<evidence type="ECO:0000256" key="2">
    <source>
        <dbReference type="ARBA" id="ARBA00001958"/>
    </source>
</evidence>
<comment type="subcellular location">
    <subcellularLocation>
        <location evidence="3 16">Cytoplasm</location>
    </subcellularLocation>
</comment>
<dbReference type="EMBL" id="BAAAZU010000003">
    <property type="protein sequence ID" value="GAA3914760.1"/>
    <property type="molecule type" value="Genomic_DNA"/>
</dbReference>
<feature type="binding site" evidence="16">
    <location>
        <position position="125"/>
    </location>
    <ligand>
        <name>ATP</name>
        <dbReference type="ChEBI" id="CHEBI:30616"/>
    </ligand>
</feature>
<dbReference type="GO" id="GO:0016301">
    <property type="term" value="F:kinase activity"/>
    <property type="evidence" value="ECO:0007669"/>
    <property type="project" value="UniProtKB-KW"/>
</dbReference>
<proteinExistence type="inferred from homology"/>
<reference evidence="18" key="1">
    <citation type="journal article" date="2019" name="Int. J. Syst. Evol. Microbiol.">
        <title>The Global Catalogue of Microorganisms (GCM) 10K type strain sequencing project: providing services to taxonomists for standard genome sequencing and annotation.</title>
        <authorList>
            <consortium name="The Broad Institute Genomics Platform"/>
            <consortium name="The Broad Institute Genome Sequencing Center for Infectious Disease"/>
            <person name="Wu L."/>
            <person name="Ma J."/>
        </authorList>
    </citation>
    <scope>NUCLEOTIDE SEQUENCE [LARGE SCALE GENOMIC DNA]</scope>
    <source>
        <strain evidence="18">JCM 16916</strain>
    </source>
</reference>
<evidence type="ECO:0000256" key="5">
    <source>
        <dbReference type="ARBA" id="ARBA00011738"/>
    </source>
</evidence>
<dbReference type="Proteomes" id="UP001501727">
    <property type="component" value="Unassembled WGS sequence"/>
</dbReference>
<evidence type="ECO:0000256" key="6">
    <source>
        <dbReference type="ARBA" id="ARBA00012102"/>
    </source>
</evidence>
<gene>
    <name evidence="16" type="primary">coaX</name>
    <name evidence="17" type="ORF">GCM10022229_04770</name>
</gene>
<keyword evidence="12 16" id="KW-0630">Potassium</keyword>
<feature type="active site" description="Proton acceptor" evidence="16">
    <location>
        <position position="102"/>
    </location>
</feature>
<evidence type="ECO:0000256" key="9">
    <source>
        <dbReference type="ARBA" id="ARBA00022741"/>
    </source>
</evidence>
<dbReference type="PANTHER" id="PTHR34265:SF1">
    <property type="entry name" value="TYPE III PANTOTHENATE KINASE"/>
    <property type="match status" value="1"/>
</dbReference>
<feature type="binding site" evidence="16">
    <location>
        <begin position="100"/>
        <end position="103"/>
    </location>
    <ligand>
        <name>substrate</name>
    </ligand>
</feature>
<evidence type="ECO:0000313" key="18">
    <source>
        <dbReference type="Proteomes" id="UP001501727"/>
    </source>
</evidence>
<evidence type="ECO:0000313" key="17">
    <source>
        <dbReference type="EMBL" id="GAA3914760.1"/>
    </source>
</evidence>
<dbReference type="EC" id="2.7.1.33" evidence="6 16"/>
<keyword evidence="13 16" id="KW-0173">Coenzyme A biosynthesis</keyword>
<dbReference type="RefSeq" id="WP_344758335.1">
    <property type="nucleotide sequence ID" value="NZ_BAAAZU010000003.1"/>
</dbReference>
<evidence type="ECO:0000256" key="8">
    <source>
        <dbReference type="ARBA" id="ARBA00022679"/>
    </source>
</evidence>
<sequence length="245" mass="25427">MSRWLFDLGNTRLKCAPLGDDGRVGPVHAIAHDGARFEAGLAAALPARFDEACIASVASVDLRVRLLDALASHCPRMSLACTRRRFEGLSIAYEHPARLGVDRFLALLGAHARGGGPALVVGVGTALTVDWLDANGRHRGGRIAPSPMLMRAALHARAAQLPDAGGRYVEFADDTDDALESGCTGAALALVERSLQTATAQAGATPRLLLHGGGGAALRAQLPQAIDAPTLVLEGLARWALAGAV</sequence>
<evidence type="ECO:0000256" key="7">
    <source>
        <dbReference type="ARBA" id="ARBA00022490"/>
    </source>
</evidence>
<evidence type="ECO:0000256" key="13">
    <source>
        <dbReference type="ARBA" id="ARBA00022993"/>
    </source>
</evidence>
<evidence type="ECO:0000256" key="3">
    <source>
        <dbReference type="ARBA" id="ARBA00004496"/>
    </source>
</evidence>
<name>A0ABP7M4A5_9GAMM</name>
<comment type="caution">
    <text evidence="16">Lacks conserved residue(s) required for the propagation of feature annotation.</text>
</comment>
<comment type="cofactor">
    <cofactor evidence="16">
        <name>NH4(+)</name>
        <dbReference type="ChEBI" id="CHEBI:28938"/>
    </cofactor>
    <cofactor evidence="16">
        <name>K(+)</name>
        <dbReference type="ChEBI" id="CHEBI:29103"/>
    </cofactor>
    <text evidence="16">A monovalent cation. Ammonium or potassium.</text>
</comment>
<evidence type="ECO:0000256" key="16">
    <source>
        <dbReference type="HAMAP-Rule" id="MF_01274"/>
    </source>
</evidence>
<keyword evidence="11 16" id="KW-0067">ATP-binding</keyword>
<feature type="binding site" evidence="16">
    <location>
        <position position="93"/>
    </location>
    <ligand>
        <name>substrate</name>
    </ligand>
</feature>
<dbReference type="NCBIfam" id="TIGR00671">
    <property type="entry name" value="baf"/>
    <property type="match status" value="1"/>
</dbReference>
<comment type="subunit">
    <text evidence="5 16">Homodimer.</text>
</comment>
<protein>
    <recommendedName>
        <fullName evidence="15 16">Type III pantothenate kinase</fullName>
        <ecNumber evidence="6 16">2.7.1.33</ecNumber>
    </recommendedName>
    <alternativeName>
        <fullName evidence="16">PanK-III</fullName>
    </alternativeName>
    <alternativeName>
        <fullName evidence="16">Pantothenic acid kinase</fullName>
    </alternativeName>
</protein>
<evidence type="ECO:0000256" key="14">
    <source>
        <dbReference type="ARBA" id="ARBA00038036"/>
    </source>
</evidence>
<evidence type="ECO:0000256" key="12">
    <source>
        <dbReference type="ARBA" id="ARBA00022958"/>
    </source>
</evidence>